<feature type="domain" description="Radical SAM core" evidence="14">
    <location>
        <begin position="139"/>
        <end position="371"/>
    </location>
</feature>
<dbReference type="InterPro" id="IPR006638">
    <property type="entry name" value="Elp3/MiaA/NifB-like_rSAM"/>
</dbReference>
<dbReference type="CDD" id="cd01335">
    <property type="entry name" value="Radical_SAM"/>
    <property type="match status" value="1"/>
</dbReference>
<dbReference type="InterPro" id="IPR058240">
    <property type="entry name" value="rSAM_sf"/>
</dbReference>
<organism evidence="15 16">
    <name type="scientific">Acidilobus saccharovorans (strain DSM 16705 / JCM 18335 / VKM B-2471 / 345-15)</name>
    <dbReference type="NCBI Taxonomy" id="666510"/>
    <lineage>
        <taxon>Archaea</taxon>
        <taxon>Thermoproteota</taxon>
        <taxon>Thermoprotei</taxon>
        <taxon>Acidilobales</taxon>
        <taxon>Acidilobaceae</taxon>
        <taxon>Acidilobus</taxon>
    </lineage>
</organism>
<keyword evidence="7 11" id="KW-0479">Metal-binding</keyword>
<dbReference type="InterPro" id="IPR013848">
    <property type="entry name" value="Methylthiotransferase_N"/>
</dbReference>
<dbReference type="NCBIfam" id="TIGR01578">
    <property type="entry name" value="MiaB-like-B"/>
    <property type="match status" value="1"/>
</dbReference>
<dbReference type="Pfam" id="PF01938">
    <property type="entry name" value="TRAM"/>
    <property type="match status" value="1"/>
</dbReference>
<dbReference type="STRING" id="666510.ASAC_0400"/>
<evidence type="ECO:0000256" key="9">
    <source>
        <dbReference type="ARBA" id="ARBA00023014"/>
    </source>
</evidence>
<reference evidence="15 16" key="1">
    <citation type="journal article" date="2010" name="Appl. Environ. Microbiol.">
        <title>The genome sequence of the crenarchaeon Acidilobus saccharovorans supports a new order, Acidilobales, and suggests an important ecological role in terrestrial acidic hot springs.</title>
        <authorList>
            <person name="Mardanov A.V."/>
            <person name="Svetlitchnyi V.A."/>
            <person name="Beletsky A.V."/>
            <person name="Prokofeva M.I."/>
            <person name="Bonch-Osmolovskaya E.A."/>
            <person name="Ravin N.V."/>
            <person name="Skryabin K.G."/>
        </authorList>
    </citation>
    <scope>NUCLEOTIDE SEQUENCE [LARGE SCALE GENOMIC DNA]</scope>
    <source>
        <strain evidence="16">DSM 16705 / JCM 18335 / VKM B-2471 / 345-15</strain>
    </source>
</reference>
<dbReference type="FunFam" id="3.40.50.12160:FF:000003">
    <property type="entry name" value="CDK5 regulatory subunit-associated protein 1"/>
    <property type="match status" value="1"/>
</dbReference>
<dbReference type="Gene3D" id="3.40.50.12160">
    <property type="entry name" value="Methylthiotransferase, N-terminal domain"/>
    <property type="match status" value="1"/>
</dbReference>
<protein>
    <recommendedName>
        <fullName evidence="11">tRNA-t(6)A37 methylthiotransferase</fullName>
        <ecNumber evidence="11">2.8.4.5</ecNumber>
    </recommendedName>
</protein>
<keyword evidence="8 11" id="KW-0408">Iron</keyword>
<evidence type="ECO:0000259" key="12">
    <source>
        <dbReference type="PROSITE" id="PS50926"/>
    </source>
</evidence>
<dbReference type="KEGG" id="asc:ASAC_0400"/>
<evidence type="ECO:0000256" key="8">
    <source>
        <dbReference type="ARBA" id="ARBA00023004"/>
    </source>
</evidence>
<dbReference type="InterPro" id="IPR005839">
    <property type="entry name" value="Methylthiotransferase"/>
</dbReference>
<gene>
    <name evidence="15" type="ordered locus">ASAC_0400</name>
</gene>
<evidence type="ECO:0000256" key="10">
    <source>
        <dbReference type="ARBA" id="ARBA00051661"/>
    </source>
</evidence>
<dbReference type="InterPro" id="IPR023404">
    <property type="entry name" value="rSAM_horseshoe"/>
</dbReference>
<keyword evidence="16" id="KW-1185">Reference proteome</keyword>
<dbReference type="InterPro" id="IPR002792">
    <property type="entry name" value="TRAM_dom"/>
</dbReference>
<dbReference type="RefSeq" id="WP_013266319.1">
    <property type="nucleotide sequence ID" value="NC_014374.1"/>
</dbReference>
<dbReference type="OrthoDB" id="372134at2157"/>
<dbReference type="PANTHER" id="PTHR11918:SF45">
    <property type="entry name" value="THREONYLCARBAMOYLADENOSINE TRNA METHYLTHIOTRANSFERASE"/>
    <property type="match status" value="1"/>
</dbReference>
<dbReference type="eggNOG" id="arCOG01358">
    <property type="taxonomic scope" value="Archaea"/>
</dbReference>
<evidence type="ECO:0000256" key="6">
    <source>
        <dbReference type="ARBA" id="ARBA00022694"/>
    </source>
</evidence>
<dbReference type="Proteomes" id="UP000000346">
    <property type="component" value="Chromosome"/>
</dbReference>
<dbReference type="InterPro" id="IPR006466">
    <property type="entry name" value="MiaB-like_arc_euk"/>
</dbReference>
<dbReference type="HOGENOM" id="CLU_018697_4_2_2"/>
<feature type="domain" description="MTTase N-terminal" evidence="13">
    <location>
        <begin position="9"/>
        <end position="122"/>
    </location>
</feature>
<comment type="function">
    <text evidence="1 11">Catalyzes the methylthiolation of N6-threonylcarbamoyladenosine (t(6)A), leading to the formation of 2-methylthio-N6-threonylcarbamoyladenosine (ms(2)t(6)A) at position 37 in tRNAs that read codons beginning with adenine.</text>
</comment>
<evidence type="ECO:0000259" key="13">
    <source>
        <dbReference type="PROSITE" id="PS51449"/>
    </source>
</evidence>
<dbReference type="InterPro" id="IPR038135">
    <property type="entry name" value="Methylthiotransferase_N_sf"/>
</dbReference>
<dbReference type="GO" id="GO:0051539">
    <property type="term" value="F:4 iron, 4 sulfur cluster binding"/>
    <property type="evidence" value="ECO:0007669"/>
    <property type="project" value="UniProtKB-UniRule"/>
</dbReference>
<dbReference type="SMART" id="SM00729">
    <property type="entry name" value="Elp3"/>
    <property type="match status" value="1"/>
</dbReference>
<evidence type="ECO:0000256" key="4">
    <source>
        <dbReference type="ARBA" id="ARBA00022679"/>
    </source>
</evidence>
<dbReference type="GO" id="GO:0035598">
    <property type="term" value="F:tRNA (N(6)-L-threonylcarbamoyladenosine(37)-C(2))-methylthiotransferase activity"/>
    <property type="evidence" value="ECO:0007669"/>
    <property type="project" value="UniProtKB-UniRule"/>
</dbReference>
<dbReference type="Pfam" id="PF04055">
    <property type="entry name" value="Radical_SAM"/>
    <property type="match status" value="1"/>
</dbReference>
<evidence type="ECO:0000256" key="2">
    <source>
        <dbReference type="ARBA" id="ARBA00008616"/>
    </source>
</evidence>
<dbReference type="InParanoid" id="D9Q0G9"/>
<dbReference type="SFLD" id="SFLDS00029">
    <property type="entry name" value="Radical_SAM"/>
    <property type="match status" value="1"/>
</dbReference>
<dbReference type="EMBL" id="CP001742">
    <property type="protein sequence ID" value="ADL18807.1"/>
    <property type="molecule type" value="Genomic_DNA"/>
</dbReference>
<dbReference type="PANTHER" id="PTHR11918">
    <property type="entry name" value="RADICAL SAM PROTEINS"/>
    <property type="match status" value="1"/>
</dbReference>
<dbReference type="GeneID" id="9498628"/>
<proteinExistence type="inferred from homology"/>
<dbReference type="SFLD" id="SFLDG01082">
    <property type="entry name" value="B12-binding_domain_containing"/>
    <property type="match status" value="1"/>
</dbReference>
<keyword evidence="3 11" id="KW-0004">4Fe-4S</keyword>
<dbReference type="SUPFAM" id="SSF102114">
    <property type="entry name" value="Radical SAM enzymes"/>
    <property type="match status" value="1"/>
</dbReference>
<evidence type="ECO:0000313" key="16">
    <source>
        <dbReference type="Proteomes" id="UP000000346"/>
    </source>
</evidence>
<evidence type="ECO:0000256" key="7">
    <source>
        <dbReference type="ARBA" id="ARBA00022723"/>
    </source>
</evidence>
<dbReference type="FunFam" id="3.80.30.20:FF:000002">
    <property type="entry name" value="threonylcarbamoyladenosine tRNA methylthiotransferase isoform X2"/>
    <property type="match status" value="1"/>
</dbReference>
<dbReference type="PROSITE" id="PS51449">
    <property type="entry name" value="MTTASE_N"/>
    <property type="match status" value="1"/>
</dbReference>
<dbReference type="InterPro" id="IPR007197">
    <property type="entry name" value="rSAM"/>
</dbReference>
<dbReference type="GO" id="GO:0046872">
    <property type="term" value="F:metal ion binding"/>
    <property type="evidence" value="ECO:0007669"/>
    <property type="project" value="UniProtKB-UniRule"/>
</dbReference>
<evidence type="ECO:0000313" key="15">
    <source>
        <dbReference type="EMBL" id="ADL18807.1"/>
    </source>
</evidence>
<dbReference type="AlphaFoldDB" id="D9Q0G9"/>
<name>D9Q0G9_ACIS3</name>
<feature type="domain" description="TRAM" evidence="12">
    <location>
        <begin position="374"/>
        <end position="437"/>
    </location>
</feature>
<evidence type="ECO:0000256" key="3">
    <source>
        <dbReference type="ARBA" id="ARBA00022485"/>
    </source>
</evidence>
<keyword evidence="5 11" id="KW-0949">S-adenosyl-L-methionine</keyword>
<comment type="cofactor">
    <cofactor evidence="11">
        <name>[4Fe-4S] cluster</name>
        <dbReference type="ChEBI" id="CHEBI:49883"/>
    </cofactor>
    <text evidence="11">Binds 1 or 2 [4Fe-4S] cluster. One cluster is coordinated with 3 cysteines and an exchangeable S-adenosyl-L-methionine.</text>
</comment>
<comment type="similarity">
    <text evidence="2 11">Belongs to the methylthiotransferase family. CDKAL1 subfamily.</text>
</comment>
<evidence type="ECO:0000256" key="11">
    <source>
        <dbReference type="RuleBase" id="RU368081"/>
    </source>
</evidence>
<accession>D9Q0G9</accession>
<dbReference type="Gene3D" id="3.80.30.20">
    <property type="entry name" value="tm_1862 like domain"/>
    <property type="match status" value="1"/>
</dbReference>
<keyword evidence="9 11" id="KW-0411">Iron-sulfur</keyword>
<dbReference type="Pfam" id="PF00919">
    <property type="entry name" value="UPF0004"/>
    <property type="match status" value="1"/>
</dbReference>
<keyword evidence="4 11" id="KW-0808">Transferase</keyword>
<sequence length="437" mass="48800">MKVSVGSTTKYYIETYGCALSEFDSEIMRSILRGAGYEECKDPREADVIIVNTCAVRLDTEAKIVKRLKELNGLSLQGKKLVVSGCLSKARPSLILRTAPAASLVSPQNVTRILDAVTLDRPIYMLDGERDVNFLPKPPTRDSVATVMISEGCLENCSFCETKLARRYLKSYPPRAIVSIVRDLVQGGAREIRLTGQDAAAYGVDLPGKPRLPDLIADILDKVPGEYRLRIGMMTPNQAMEIIDDLLDVYRDGRVFKFFHIPVQSGDDRVLKIMNRRYTVAEFKELHSKVKAKYPSSLFATDIIVGHPGEDEGAFMNSVRLVEELKFERVYLAQYSIRPRTASASMPQVPEPVKKERSLRIQEVIKKIGVEIYGSYVGGRFRGLLASRGFREGFSTVRLDNYFPVAVPASTLRSYGEFVDVKITGATYFDLRGVIVS</sequence>
<comment type="catalytic activity">
    <reaction evidence="10 11">
        <text>N(6)-L-threonylcarbamoyladenosine(37) in tRNA + (sulfur carrier)-SH + AH2 + 2 S-adenosyl-L-methionine = 2-methylsulfanyl-N(6)-L-threonylcarbamoyladenosine(37) in tRNA + (sulfur carrier)-H + 5'-deoxyadenosine + L-methionine + A + S-adenosyl-L-homocysteine + 2 H(+)</text>
        <dbReference type="Rhea" id="RHEA:37075"/>
        <dbReference type="Rhea" id="RHEA-COMP:10163"/>
        <dbReference type="Rhea" id="RHEA-COMP:11092"/>
        <dbReference type="Rhea" id="RHEA-COMP:14737"/>
        <dbReference type="Rhea" id="RHEA-COMP:14739"/>
        <dbReference type="ChEBI" id="CHEBI:13193"/>
        <dbReference type="ChEBI" id="CHEBI:15378"/>
        <dbReference type="ChEBI" id="CHEBI:17319"/>
        <dbReference type="ChEBI" id="CHEBI:17499"/>
        <dbReference type="ChEBI" id="CHEBI:29917"/>
        <dbReference type="ChEBI" id="CHEBI:57844"/>
        <dbReference type="ChEBI" id="CHEBI:57856"/>
        <dbReference type="ChEBI" id="CHEBI:59789"/>
        <dbReference type="ChEBI" id="CHEBI:64428"/>
        <dbReference type="ChEBI" id="CHEBI:74418"/>
        <dbReference type="ChEBI" id="CHEBI:74420"/>
        <dbReference type="EC" id="2.8.4.5"/>
    </reaction>
</comment>
<evidence type="ECO:0000259" key="14">
    <source>
        <dbReference type="PROSITE" id="PS51918"/>
    </source>
</evidence>
<evidence type="ECO:0000256" key="5">
    <source>
        <dbReference type="ARBA" id="ARBA00022691"/>
    </source>
</evidence>
<dbReference type="PROSITE" id="PS50926">
    <property type="entry name" value="TRAM"/>
    <property type="match status" value="1"/>
</dbReference>
<evidence type="ECO:0000256" key="1">
    <source>
        <dbReference type="ARBA" id="ARBA00002399"/>
    </source>
</evidence>
<dbReference type="FunCoup" id="D9Q0G9">
    <property type="interactions" value="222"/>
</dbReference>
<keyword evidence="6 11" id="KW-0819">tRNA processing</keyword>
<dbReference type="NCBIfam" id="TIGR00089">
    <property type="entry name" value="MiaB/RimO family radical SAM methylthiotransferase"/>
    <property type="match status" value="1"/>
</dbReference>
<dbReference type="EC" id="2.8.4.5" evidence="11"/>
<dbReference type="PROSITE" id="PS51918">
    <property type="entry name" value="RADICAL_SAM"/>
    <property type="match status" value="1"/>
</dbReference>